<comment type="caution">
    <text evidence="1">The sequence shown here is derived from an EMBL/GenBank/DDBJ whole genome shotgun (WGS) entry which is preliminary data.</text>
</comment>
<dbReference type="AlphaFoldDB" id="A0AAD5V4Y1"/>
<keyword evidence="2" id="KW-1185">Reference proteome</keyword>
<name>A0AAD5V4Y1_9APHY</name>
<dbReference type="Proteomes" id="UP001212997">
    <property type="component" value="Unassembled WGS sequence"/>
</dbReference>
<sequence length="75" mass="8340">MCEKYQEYSGSSLVLEPSAVTSLSTAALKRNLATHAAYDQNLVVEGTKEQMAERLKAFLEVRQADLVVWEVLHGD</sequence>
<proteinExistence type="predicted"/>
<evidence type="ECO:0000313" key="1">
    <source>
        <dbReference type="EMBL" id="KAJ3486191.1"/>
    </source>
</evidence>
<accession>A0AAD5V4Y1</accession>
<reference evidence="1" key="1">
    <citation type="submission" date="2022-07" db="EMBL/GenBank/DDBJ databases">
        <title>Genome Sequence of Physisporinus lineatus.</title>
        <authorList>
            <person name="Buettner E."/>
        </authorList>
    </citation>
    <scope>NUCLEOTIDE SEQUENCE</scope>
    <source>
        <strain evidence="1">VT162</strain>
    </source>
</reference>
<gene>
    <name evidence="1" type="ORF">NLI96_g4419</name>
</gene>
<organism evidence="1 2">
    <name type="scientific">Meripilus lineatus</name>
    <dbReference type="NCBI Taxonomy" id="2056292"/>
    <lineage>
        <taxon>Eukaryota</taxon>
        <taxon>Fungi</taxon>
        <taxon>Dikarya</taxon>
        <taxon>Basidiomycota</taxon>
        <taxon>Agaricomycotina</taxon>
        <taxon>Agaricomycetes</taxon>
        <taxon>Polyporales</taxon>
        <taxon>Meripilaceae</taxon>
        <taxon>Meripilus</taxon>
    </lineage>
</organism>
<evidence type="ECO:0000313" key="2">
    <source>
        <dbReference type="Proteomes" id="UP001212997"/>
    </source>
</evidence>
<protein>
    <submittedName>
        <fullName evidence="1">Uncharacterized protein</fullName>
    </submittedName>
</protein>
<dbReference type="EMBL" id="JANAWD010000129">
    <property type="protein sequence ID" value="KAJ3486191.1"/>
    <property type="molecule type" value="Genomic_DNA"/>
</dbReference>